<reference evidence="2 3" key="1">
    <citation type="submission" date="2024-02" db="EMBL/GenBank/DDBJ databases">
        <title>Seven novel Bacillus-like species.</title>
        <authorList>
            <person name="Liu G."/>
        </authorList>
    </citation>
    <scope>NUCLEOTIDE SEQUENCE [LARGE SCALE GENOMIC DNA]</scope>
    <source>
        <strain evidence="2 3">FJAT-52991</strain>
    </source>
</reference>
<evidence type="ECO:0000313" key="3">
    <source>
        <dbReference type="Proteomes" id="UP001387364"/>
    </source>
</evidence>
<name>A0ABZ2N396_9BACI</name>
<sequence>MKKRKQPNKHQSASSKEDLLTLKDSLNADILEQLKVKQKELKEQEQQQKEAEKKRKKEERRQREKNKSFEELLNDSSMDWTKFK</sequence>
<dbReference type="RefSeq" id="WP_338749950.1">
    <property type="nucleotide sequence ID" value="NZ_CP147404.1"/>
</dbReference>
<gene>
    <name evidence="2" type="ORF">WDJ61_11810</name>
</gene>
<protein>
    <submittedName>
        <fullName evidence="2">YqkE family protein</fullName>
    </submittedName>
</protein>
<proteinExistence type="predicted"/>
<feature type="region of interest" description="Disordered" evidence="1">
    <location>
        <begin position="40"/>
        <end position="84"/>
    </location>
</feature>
<evidence type="ECO:0000256" key="1">
    <source>
        <dbReference type="SAM" id="MobiDB-lite"/>
    </source>
</evidence>
<evidence type="ECO:0000313" key="2">
    <source>
        <dbReference type="EMBL" id="WXB91949.1"/>
    </source>
</evidence>
<feature type="compositionally biased region" description="Basic and acidic residues" evidence="1">
    <location>
        <begin position="40"/>
        <end position="70"/>
    </location>
</feature>
<feature type="region of interest" description="Disordered" evidence="1">
    <location>
        <begin position="1"/>
        <end position="22"/>
    </location>
</feature>
<feature type="compositionally biased region" description="Polar residues" evidence="1">
    <location>
        <begin position="74"/>
        <end position="84"/>
    </location>
</feature>
<dbReference type="EMBL" id="CP147404">
    <property type="protein sequence ID" value="WXB91949.1"/>
    <property type="molecule type" value="Genomic_DNA"/>
</dbReference>
<accession>A0ABZ2N396</accession>
<dbReference type="InterPro" id="IPR024980">
    <property type="entry name" value="DUF3886"/>
</dbReference>
<dbReference type="Pfam" id="PF13025">
    <property type="entry name" value="DUF3886"/>
    <property type="match status" value="1"/>
</dbReference>
<dbReference type="Proteomes" id="UP001387364">
    <property type="component" value="Chromosome"/>
</dbReference>
<organism evidence="2 3">
    <name type="scientific">Bacillus kandeliae</name>
    <dbReference type="NCBI Taxonomy" id="3129297"/>
    <lineage>
        <taxon>Bacteria</taxon>
        <taxon>Bacillati</taxon>
        <taxon>Bacillota</taxon>
        <taxon>Bacilli</taxon>
        <taxon>Bacillales</taxon>
        <taxon>Bacillaceae</taxon>
        <taxon>Bacillus</taxon>
    </lineage>
</organism>
<keyword evidence="3" id="KW-1185">Reference proteome</keyword>